<keyword evidence="4" id="KW-1185">Reference proteome</keyword>
<proteinExistence type="predicted"/>
<comment type="caution">
    <text evidence="3">The sequence shown here is derived from an EMBL/GenBank/DDBJ whole genome shotgun (WGS) entry which is preliminary data.</text>
</comment>
<sequence>MYIARERKMMEAERSKEAEKIRCARQQVERLSSNGCASTTFMGKSQKQGTLSLNANEICRKQDEYCRSQSEERCQPVRQLMVNVKSKSSGNNSENSEVKIPNRNAQFRRYSMHRNDKSNIEYGK</sequence>
<evidence type="ECO:0000256" key="2">
    <source>
        <dbReference type="SAM" id="MobiDB-lite"/>
    </source>
</evidence>
<name>A0ABD6EN59_9BILA</name>
<feature type="compositionally biased region" description="Basic and acidic residues" evidence="2">
    <location>
        <begin position="113"/>
        <end position="124"/>
    </location>
</feature>
<gene>
    <name evidence="3" type="ORF">AB6A40_008012</name>
</gene>
<evidence type="ECO:0000256" key="1">
    <source>
        <dbReference type="SAM" id="Coils"/>
    </source>
</evidence>
<dbReference type="AlphaFoldDB" id="A0ABD6EN59"/>
<evidence type="ECO:0000313" key="4">
    <source>
        <dbReference type="Proteomes" id="UP001608902"/>
    </source>
</evidence>
<reference evidence="3 4" key="1">
    <citation type="submission" date="2024-08" db="EMBL/GenBank/DDBJ databases">
        <title>Gnathostoma spinigerum genome.</title>
        <authorList>
            <person name="Gonzalez-Bertolin B."/>
            <person name="Monzon S."/>
            <person name="Zaballos A."/>
            <person name="Jimenez P."/>
            <person name="Dekumyoy P."/>
            <person name="Varona S."/>
            <person name="Cuesta I."/>
            <person name="Sumanam S."/>
            <person name="Adisakwattana P."/>
            <person name="Gasser R.B."/>
            <person name="Hernandez-Gonzalez A."/>
            <person name="Young N.D."/>
            <person name="Perteguer M.J."/>
        </authorList>
    </citation>
    <scope>NUCLEOTIDE SEQUENCE [LARGE SCALE GENOMIC DNA]</scope>
    <source>
        <strain evidence="3">AL3</strain>
        <tissue evidence="3">Liver</tissue>
    </source>
</reference>
<feature type="coiled-coil region" evidence="1">
    <location>
        <begin position="7"/>
        <end position="34"/>
    </location>
</feature>
<protein>
    <submittedName>
        <fullName evidence="3">Uncharacterized protein</fullName>
    </submittedName>
</protein>
<feature type="compositionally biased region" description="Low complexity" evidence="2">
    <location>
        <begin position="84"/>
        <end position="99"/>
    </location>
</feature>
<accession>A0ABD6EN59</accession>
<evidence type="ECO:0000313" key="3">
    <source>
        <dbReference type="EMBL" id="MFH4981303.1"/>
    </source>
</evidence>
<keyword evidence="1" id="KW-0175">Coiled coil</keyword>
<dbReference type="EMBL" id="JBGFUD010006966">
    <property type="protein sequence ID" value="MFH4981303.1"/>
    <property type="molecule type" value="Genomic_DNA"/>
</dbReference>
<dbReference type="Proteomes" id="UP001608902">
    <property type="component" value="Unassembled WGS sequence"/>
</dbReference>
<feature type="region of interest" description="Disordered" evidence="2">
    <location>
        <begin position="84"/>
        <end position="124"/>
    </location>
</feature>
<organism evidence="3 4">
    <name type="scientific">Gnathostoma spinigerum</name>
    <dbReference type="NCBI Taxonomy" id="75299"/>
    <lineage>
        <taxon>Eukaryota</taxon>
        <taxon>Metazoa</taxon>
        <taxon>Ecdysozoa</taxon>
        <taxon>Nematoda</taxon>
        <taxon>Chromadorea</taxon>
        <taxon>Rhabditida</taxon>
        <taxon>Spirurina</taxon>
        <taxon>Gnathostomatomorpha</taxon>
        <taxon>Gnathostomatoidea</taxon>
        <taxon>Gnathostomatidae</taxon>
        <taxon>Gnathostoma</taxon>
    </lineage>
</organism>